<evidence type="ECO:0000313" key="2">
    <source>
        <dbReference type="EMBL" id="SES23871.1"/>
    </source>
</evidence>
<dbReference type="Pfam" id="PF21836">
    <property type="entry name" value="DUF6895"/>
    <property type="match status" value="1"/>
</dbReference>
<reference evidence="3" key="1">
    <citation type="submission" date="2016-10" db="EMBL/GenBank/DDBJ databases">
        <authorList>
            <person name="Varghese N."/>
            <person name="Submissions S."/>
        </authorList>
    </citation>
    <scope>NUCLEOTIDE SEQUENCE [LARGE SCALE GENOMIC DNA]</scope>
    <source>
        <strain evidence="3">CGMCC 4.6825</strain>
    </source>
</reference>
<accession>A0A1H9VQS1</accession>
<dbReference type="OrthoDB" id="3685015at2"/>
<dbReference type="AlphaFoldDB" id="A0A1H9VQS1"/>
<evidence type="ECO:0000259" key="1">
    <source>
        <dbReference type="Pfam" id="PF21836"/>
    </source>
</evidence>
<organism evidence="2 3">
    <name type="scientific">Streptomyces qinglanensis</name>
    <dbReference type="NCBI Taxonomy" id="943816"/>
    <lineage>
        <taxon>Bacteria</taxon>
        <taxon>Bacillati</taxon>
        <taxon>Actinomycetota</taxon>
        <taxon>Actinomycetes</taxon>
        <taxon>Kitasatosporales</taxon>
        <taxon>Streptomycetaceae</taxon>
        <taxon>Streptomyces</taxon>
    </lineage>
</organism>
<protein>
    <recommendedName>
        <fullName evidence="1">DUF6895 domain-containing protein</fullName>
    </recommendedName>
</protein>
<gene>
    <name evidence="2" type="ORF">SAMN05421870_1135</name>
</gene>
<proteinExistence type="predicted"/>
<keyword evidence="3" id="KW-1185">Reference proteome</keyword>
<dbReference type="Proteomes" id="UP000182841">
    <property type="component" value="Unassembled WGS sequence"/>
</dbReference>
<feature type="domain" description="DUF6895" evidence="1">
    <location>
        <begin position="26"/>
        <end position="303"/>
    </location>
</feature>
<dbReference type="InterPro" id="IPR054190">
    <property type="entry name" value="DUF6895"/>
</dbReference>
<evidence type="ECO:0000313" key="3">
    <source>
        <dbReference type="Proteomes" id="UP000182841"/>
    </source>
</evidence>
<dbReference type="RefSeq" id="WP_075002433.1">
    <property type="nucleotide sequence ID" value="NZ_FOGO01000013.1"/>
</dbReference>
<sequence>MTTARAAPAGPRAHPGADLLDTLVAEGLDWVERHRAHFRLPPDVATTADPNLTLKPLGELAELSALIAELHPRPELRARARRLLAHAWQEARQGELFAELVRGEPQATYPVELYGSFARAGLRDAAVEELVRTTTGLRGWQLAREDHTRTLAVLNAEARIGLPHHTDFGAALAHTWLGRRPEPWFLECRTAYGLTHDVFHLTDWGRAPSRLSPAAAEYLRLWLPAWLGSWLEERLWDLAGELLAVAACLPGAVFDAAAWQRLAAARTADGALPERDDPPPPGTGAAECFTACYHSTLVLAFAGTLARTATLDSEAPG</sequence>
<name>A0A1H9VQS1_9ACTN</name>
<dbReference type="STRING" id="943816.AN217_23075"/>
<dbReference type="EMBL" id="FOGO01000013">
    <property type="protein sequence ID" value="SES23871.1"/>
    <property type="molecule type" value="Genomic_DNA"/>
</dbReference>